<reference evidence="2 3" key="1">
    <citation type="submission" date="2014-11" db="EMBL/GenBank/DDBJ databases">
        <title>Genetic blueprint of the zoonotic pathogen Toxocara canis.</title>
        <authorList>
            <person name="Zhu X.-Q."/>
            <person name="Korhonen P.K."/>
            <person name="Cai H."/>
            <person name="Young N.D."/>
            <person name="Nejsum P."/>
            <person name="von Samson-Himmelstjerna G."/>
            <person name="Boag P.R."/>
            <person name="Tan P."/>
            <person name="Li Q."/>
            <person name="Min J."/>
            <person name="Yang Y."/>
            <person name="Wang X."/>
            <person name="Fang X."/>
            <person name="Hall R.S."/>
            <person name="Hofmann A."/>
            <person name="Sternberg P.W."/>
            <person name="Jex A.R."/>
            <person name="Gasser R.B."/>
        </authorList>
    </citation>
    <scope>NUCLEOTIDE SEQUENCE [LARGE SCALE GENOMIC DNA]</scope>
    <source>
        <strain evidence="2">PN_DK_2014</strain>
    </source>
</reference>
<sequence>MGANRSKLQTQTPKNVSAGENMYTSGDNNIDLRISDKERPSSRSTMGAHHDDSATVYTNVAETTLDRSKKTVSHSTLGSTSILDDYPVYNPIEDFKFDSGKSFQRGCFPIDSSKINIGIAGRGCSGKSALINAFRGLSFGDLYAAGRYPCEKMEPFTFVEEELRETILWEIPYPRTFTNVADIYDRSMGFDRYYDAHKLHLFELIFVLISDGNLHDDDIAFSKVVHSRRTPLILLSTKTDNDLDAESRETNQEINERLKEIYVERARNVFAKILHQKAQVLADVEMLYVSAPVIKDQLNGNTSYLHYKIDEDRLLELVGLKPGCHYALENSHRKQKNSYSLRPTLSKQYQLHDKSPVSGRRLHDGAQFRSTILADAGFEISYATDDRVFGNCDPRCTVRRAGKTAFNYGFVGGAGTGKSALINAIRGMSNRHPLAAGRSRAKPALCERFEFDDDLLAYTVTLWEMHYPKKISAFFEYIDQYQLANFTAVFILINGVPSDEDLAFAKIAFRRNATIVFLLSKCDKILMARSRSDEIPVCDLLKQRFVDKGIVRFDRALASNAPELCGRVHLFFVSARVFKALRSGEGDASIFLLHERAVFDFLKQKRMIAEMLESPNDELKEGLYANVNEDTPPSPIPNLV</sequence>
<dbReference type="PANTHER" id="PTHR14143:SF1">
    <property type="entry name" value="IRG-TYPE G DOMAIN-CONTAINING PROTEIN"/>
    <property type="match status" value="1"/>
</dbReference>
<dbReference type="Gene3D" id="3.40.50.300">
    <property type="entry name" value="P-loop containing nucleotide triphosphate hydrolases"/>
    <property type="match status" value="2"/>
</dbReference>
<dbReference type="PANTHER" id="PTHR14143">
    <property type="entry name" value="INTERFERON-INDUCIBLE GTPASE FAMILY MEMBER"/>
    <property type="match status" value="1"/>
</dbReference>
<dbReference type="OrthoDB" id="422720at2759"/>
<dbReference type="GO" id="GO:0005525">
    <property type="term" value="F:GTP binding"/>
    <property type="evidence" value="ECO:0007669"/>
    <property type="project" value="InterPro"/>
</dbReference>
<evidence type="ECO:0008006" key="4">
    <source>
        <dbReference type="Google" id="ProtNLM"/>
    </source>
</evidence>
<dbReference type="OMA" id="VLWEIPY"/>
<evidence type="ECO:0000313" key="3">
    <source>
        <dbReference type="Proteomes" id="UP000031036"/>
    </source>
</evidence>
<accession>A0A0B2VQ03</accession>
<evidence type="ECO:0000313" key="2">
    <source>
        <dbReference type="EMBL" id="KHN83429.1"/>
    </source>
</evidence>
<evidence type="ECO:0000256" key="1">
    <source>
        <dbReference type="SAM" id="MobiDB-lite"/>
    </source>
</evidence>
<dbReference type="GO" id="GO:0016020">
    <property type="term" value="C:membrane"/>
    <property type="evidence" value="ECO:0007669"/>
    <property type="project" value="InterPro"/>
</dbReference>
<dbReference type="AlphaFoldDB" id="A0A0B2VQ03"/>
<dbReference type="InterPro" id="IPR007743">
    <property type="entry name" value="Immunity-related_GTPase-like"/>
</dbReference>
<dbReference type="SUPFAM" id="SSF52540">
    <property type="entry name" value="P-loop containing nucleoside triphosphate hydrolases"/>
    <property type="match status" value="2"/>
</dbReference>
<name>A0A0B2VQ03_TOXCA</name>
<protein>
    <recommendedName>
        <fullName evidence="4">IRG-type G domain-containing protein</fullName>
    </recommendedName>
</protein>
<comment type="caution">
    <text evidence="2">The sequence shown here is derived from an EMBL/GenBank/DDBJ whole genome shotgun (WGS) entry which is preliminary data.</text>
</comment>
<proteinExistence type="predicted"/>
<dbReference type="STRING" id="6265.A0A0B2VQ03"/>
<dbReference type="Pfam" id="PF05049">
    <property type="entry name" value="IIGP"/>
    <property type="match status" value="1"/>
</dbReference>
<feature type="compositionally biased region" description="Polar residues" evidence="1">
    <location>
        <begin position="1"/>
        <end position="15"/>
    </location>
</feature>
<dbReference type="CDD" id="cd00882">
    <property type="entry name" value="Ras_like_GTPase"/>
    <property type="match status" value="1"/>
</dbReference>
<dbReference type="EMBL" id="JPKZ01001197">
    <property type="protein sequence ID" value="KHN83429.1"/>
    <property type="molecule type" value="Genomic_DNA"/>
</dbReference>
<organism evidence="2 3">
    <name type="scientific">Toxocara canis</name>
    <name type="common">Canine roundworm</name>
    <dbReference type="NCBI Taxonomy" id="6265"/>
    <lineage>
        <taxon>Eukaryota</taxon>
        <taxon>Metazoa</taxon>
        <taxon>Ecdysozoa</taxon>
        <taxon>Nematoda</taxon>
        <taxon>Chromadorea</taxon>
        <taxon>Rhabditida</taxon>
        <taxon>Spirurina</taxon>
        <taxon>Ascaridomorpha</taxon>
        <taxon>Ascaridoidea</taxon>
        <taxon>Toxocaridae</taxon>
        <taxon>Toxocara</taxon>
    </lineage>
</organism>
<keyword evidence="3" id="KW-1185">Reference proteome</keyword>
<feature type="region of interest" description="Disordered" evidence="1">
    <location>
        <begin position="1"/>
        <end position="53"/>
    </location>
</feature>
<gene>
    <name evidence="2" type="ORF">Tcan_13822</name>
</gene>
<dbReference type="Proteomes" id="UP000031036">
    <property type="component" value="Unassembled WGS sequence"/>
</dbReference>
<dbReference type="InterPro" id="IPR027417">
    <property type="entry name" value="P-loop_NTPase"/>
</dbReference>